<evidence type="ECO:0000313" key="4">
    <source>
        <dbReference type="EMBL" id="GGG74504.1"/>
    </source>
</evidence>
<dbReference type="InterPro" id="IPR012373">
    <property type="entry name" value="Ferrdict_sens_TM"/>
</dbReference>
<dbReference type="PANTHER" id="PTHR30273">
    <property type="entry name" value="PERIPLASMIC SIGNAL SENSOR AND SIGMA FACTOR ACTIVATOR FECR-RELATED"/>
    <property type="match status" value="1"/>
</dbReference>
<feature type="transmembrane region" description="Helical" evidence="1">
    <location>
        <begin position="87"/>
        <end position="108"/>
    </location>
</feature>
<accession>A0A917HCS3</accession>
<proteinExistence type="predicted"/>
<dbReference type="InterPro" id="IPR032508">
    <property type="entry name" value="FecR_C"/>
</dbReference>
<keyword evidence="1" id="KW-0472">Membrane</keyword>
<dbReference type="Pfam" id="PF04773">
    <property type="entry name" value="FecR"/>
    <property type="match status" value="1"/>
</dbReference>
<sequence>MENNHRIAQLLTEYLNKQISRTEFDQLFSQLATMEDEEMKTIILRALDNEPETITDTSFVDEQVAALYRRLQTKLTQPAKPKVNRLLIWRSVVSAAVILVFVAIVWYFTGKSEPHDLIATITPERVLPGTNRATLELDGGRTIDLNAAQNGIVVGDEITYLDGSSVLDEPVSQLALSTPRGGQYQITLSDGTLVWLNAASKLEYPSRFSRKERIVKLEGEAYFAVAKDNKRPFRVLSERQEIEVLGTEFNISAYPDENEIRTTLVEGSVALTAYNQQPTPLKPNQQATLYNGTVAISDVDVSAAIAWKDGLFNFHGLSIDESLKQVERWYDVDVIYQGKKPAGYLGGKMSRGVKLSTFLNFLEKDFQIKSELRADRTLVLYASEKNKTD</sequence>
<dbReference type="Proteomes" id="UP000660862">
    <property type="component" value="Unassembled WGS sequence"/>
</dbReference>
<keyword evidence="1" id="KW-1133">Transmembrane helix</keyword>
<evidence type="ECO:0000259" key="3">
    <source>
        <dbReference type="Pfam" id="PF16344"/>
    </source>
</evidence>
<dbReference type="AlphaFoldDB" id="A0A917HCS3"/>
<protein>
    <submittedName>
        <fullName evidence="4">Iron dicitrate transporter FecR</fullName>
    </submittedName>
</protein>
<gene>
    <name evidence="4" type="ORF">GCM10007415_02500</name>
</gene>
<dbReference type="PANTHER" id="PTHR30273:SF2">
    <property type="entry name" value="PROTEIN FECR"/>
    <property type="match status" value="1"/>
</dbReference>
<dbReference type="InterPro" id="IPR006860">
    <property type="entry name" value="FecR"/>
</dbReference>
<dbReference type="FunFam" id="2.60.120.1440:FF:000001">
    <property type="entry name" value="Putative anti-sigma factor"/>
    <property type="match status" value="1"/>
</dbReference>
<dbReference type="EMBL" id="BMER01000001">
    <property type="protein sequence ID" value="GGG74504.1"/>
    <property type="molecule type" value="Genomic_DNA"/>
</dbReference>
<keyword evidence="1" id="KW-0812">Transmembrane</keyword>
<evidence type="ECO:0000313" key="5">
    <source>
        <dbReference type="Proteomes" id="UP000660862"/>
    </source>
</evidence>
<evidence type="ECO:0000256" key="1">
    <source>
        <dbReference type="SAM" id="Phobius"/>
    </source>
</evidence>
<feature type="domain" description="FecR protein" evidence="2">
    <location>
        <begin position="176"/>
        <end position="269"/>
    </location>
</feature>
<dbReference type="Gene3D" id="3.55.50.30">
    <property type="match status" value="1"/>
</dbReference>
<dbReference type="GO" id="GO:0016989">
    <property type="term" value="F:sigma factor antagonist activity"/>
    <property type="evidence" value="ECO:0007669"/>
    <property type="project" value="TreeGrafter"/>
</dbReference>
<comment type="caution">
    <text evidence="4">The sequence shown here is derived from an EMBL/GenBank/DDBJ whole genome shotgun (WGS) entry which is preliminary data.</text>
</comment>
<evidence type="ECO:0000259" key="2">
    <source>
        <dbReference type="Pfam" id="PF04773"/>
    </source>
</evidence>
<reference evidence="4" key="2">
    <citation type="submission" date="2020-09" db="EMBL/GenBank/DDBJ databases">
        <authorList>
            <person name="Sun Q."/>
            <person name="Zhou Y."/>
        </authorList>
    </citation>
    <scope>NUCLEOTIDE SEQUENCE</scope>
    <source>
        <strain evidence="4">CGMCC 1.12195</strain>
    </source>
</reference>
<name>A0A917HCS3_9SPHI</name>
<dbReference type="Pfam" id="PF16344">
    <property type="entry name" value="FecR_C"/>
    <property type="match status" value="1"/>
</dbReference>
<dbReference type="RefSeq" id="WP_188504129.1">
    <property type="nucleotide sequence ID" value="NZ_BMER01000001.1"/>
</dbReference>
<feature type="domain" description="Protein FecR C-terminal" evidence="3">
    <location>
        <begin position="312"/>
        <end position="371"/>
    </location>
</feature>
<reference evidence="4" key="1">
    <citation type="journal article" date="2014" name="Int. J. Syst. Evol. Microbiol.">
        <title>Complete genome sequence of Corynebacterium casei LMG S-19264T (=DSM 44701T), isolated from a smear-ripened cheese.</title>
        <authorList>
            <consortium name="US DOE Joint Genome Institute (JGI-PGF)"/>
            <person name="Walter F."/>
            <person name="Albersmeier A."/>
            <person name="Kalinowski J."/>
            <person name="Ruckert C."/>
        </authorList>
    </citation>
    <scope>NUCLEOTIDE SEQUENCE</scope>
    <source>
        <strain evidence="4">CGMCC 1.12195</strain>
    </source>
</reference>
<dbReference type="Gene3D" id="2.60.120.1440">
    <property type="match status" value="1"/>
</dbReference>
<organism evidence="4 5">
    <name type="scientific">Parapedobacter pyrenivorans</name>
    <dbReference type="NCBI Taxonomy" id="1305674"/>
    <lineage>
        <taxon>Bacteria</taxon>
        <taxon>Pseudomonadati</taxon>
        <taxon>Bacteroidota</taxon>
        <taxon>Sphingobacteriia</taxon>
        <taxon>Sphingobacteriales</taxon>
        <taxon>Sphingobacteriaceae</taxon>
        <taxon>Parapedobacter</taxon>
    </lineage>
</organism>
<keyword evidence="5" id="KW-1185">Reference proteome</keyword>